<dbReference type="EMBL" id="KF991095">
    <property type="protein sequence ID" value="AIM48015.1"/>
    <property type="molecule type" value="Genomic_DNA"/>
</dbReference>
<dbReference type="Pfam" id="PF08327">
    <property type="entry name" value="AHSA1"/>
    <property type="match status" value="1"/>
</dbReference>
<evidence type="ECO:0000259" key="3">
    <source>
        <dbReference type="Pfam" id="PF08327"/>
    </source>
</evidence>
<dbReference type="Gene3D" id="3.30.530.20">
    <property type="match status" value="1"/>
</dbReference>
<protein>
    <recommendedName>
        <fullName evidence="3">Activator of Hsp90 ATPase homologue 1/2-like C-terminal domain-containing protein</fullName>
    </recommendedName>
</protein>
<dbReference type="InterPro" id="IPR023393">
    <property type="entry name" value="START-like_dom_sf"/>
</dbReference>
<evidence type="ECO:0000256" key="1">
    <source>
        <dbReference type="ARBA" id="ARBA00006817"/>
    </source>
</evidence>
<proteinExistence type="inferred from homology"/>
<dbReference type="CDD" id="cd07814">
    <property type="entry name" value="SRPBCC_CalC_Aha1-like"/>
    <property type="match status" value="1"/>
</dbReference>
<dbReference type="InterPro" id="IPR013538">
    <property type="entry name" value="ASHA1/2-like_C"/>
</dbReference>
<reference evidence="4" key="1">
    <citation type="journal article" date="2014" name="Appl. Environ. Microbiol.">
        <title>Genomic insights into the evolutionary origin of Xanthomonas axonopodis pv. citri and its ecological relatives.</title>
        <authorList>
            <person name="Midha S."/>
            <person name="Patil P.B."/>
        </authorList>
    </citation>
    <scope>NUCLEOTIDE SEQUENCE</scope>
    <source>
        <strain evidence="4">LMG965</strain>
    </source>
</reference>
<dbReference type="SUPFAM" id="SSF55961">
    <property type="entry name" value="Bet v1-like"/>
    <property type="match status" value="1"/>
</dbReference>
<sequence>MQMKTSDSLVRIFAPASKVWKALTVPELVKQWQYGSDLLTTWEVGTPIIFRNEWNGQVFEQKGTVLEFLPESRLKYSLFFPRPDLQDIPEHYFFMTYELTERDGSSSLLVRQEDPRPSPPNKSSGGDAGPDVFSYLKELVEVKMP</sequence>
<evidence type="ECO:0000256" key="2">
    <source>
        <dbReference type="SAM" id="MobiDB-lite"/>
    </source>
</evidence>
<feature type="domain" description="Activator of Hsp90 ATPase homologue 1/2-like C-terminal" evidence="3">
    <location>
        <begin position="14"/>
        <end position="123"/>
    </location>
</feature>
<comment type="similarity">
    <text evidence="1">Belongs to the AHA1 family.</text>
</comment>
<accession>A0A088FN19</accession>
<feature type="region of interest" description="Disordered" evidence="2">
    <location>
        <begin position="105"/>
        <end position="131"/>
    </location>
</feature>
<organism evidence="4">
    <name type="scientific">Xanthomonas citri pv. viticola</name>
    <dbReference type="NCBI Taxonomy" id="487899"/>
    <lineage>
        <taxon>Bacteria</taxon>
        <taxon>Pseudomonadati</taxon>
        <taxon>Pseudomonadota</taxon>
        <taxon>Gammaproteobacteria</taxon>
        <taxon>Lysobacterales</taxon>
        <taxon>Lysobacteraceae</taxon>
        <taxon>Xanthomonas</taxon>
    </lineage>
</organism>
<evidence type="ECO:0000313" key="4">
    <source>
        <dbReference type="EMBL" id="AIM48015.1"/>
    </source>
</evidence>
<dbReference type="AlphaFoldDB" id="A0A088FN19"/>
<name>A0A088FN19_XANCI</name>